<evidence type="ECO:0000259" key="5">
    <source>
        <dbReference type="Pfam" id="PF17384"/>
    </source>
</evidence>
<evidence type="ECO:0000313" key="7">
    <source>
        <dbReference type="Proteomes" id="UP000004226"/>
    </source>
</evidence>
<evidence type="ECO:0000256" key="3">
    <source>
        <dbReference type="HAMAP-Rule" id="MF_01077"/>
    </source>
</evidence>
<dbReference type="InterPro" id="IPR028989">
    <property type="entry name" value="RimP_N"/>
</dbReference>
<evidence type="ECO:0000313" key="6">
    <source>
        <dbReference type="EMBL" id="EEY35972.1"/>
    </source>
</evidence>
<dbReference type="CDD" id="cd01734">
    <property type="entry name" value="YlxS_C"/>
    <property type="match status" value="1"/>
</dbReference>
<dbReference type="SUPFAM" id="SSF75420">
    <property type="entry name" value="YhbC-like, N-terminal domain"/>
    <property type="match status" value="1"/>
</dbReference>
<comment type="caution">
    <text evidence="6">The sequence shown here is derived from an EMBL/GenBank/DDBJ whole genome shotgun (WGS) entry which is preliminary data.</text>
</comment>
<comment type="subcellular location">
    <subcellularLocation>
        <location evidence="3">Cytoplasm</location>
    </subcellularLocation>
</comment>
<dbReference type="Pfam" id="PF17384">
    <property type="entry name" value="DUF150_C"/>
    <property type="match status" value="1"/>
</dbReference>
<dbReference type="PANTHER" id="PTHR33867">
    <property type="entry name" value="RIBOSOME MATURATION FACTOR RIMP"/>
    <property type="match status" value="1"/>
</dbReference>
<protein>
    <recommendedName>
        <fullName evidence="3">Ribosome maturation factor RimP</fullName>
    </recommendedName>
</protein>
<dbReference type="InterPro" id="IPR036847">
    <property type="entry name" value="RimP_C_sf"/>
</dbReference>
<dbReference type="InterPro" id="IPR035956">
    <property type="entry name" value="RimP_N_sf"/>
</dbReference>
<dbReference type="PANTHER" id="PTHR33867:SF1">
    <property type="entry name" value="RIBOSOME MATURATION FACTOR RIMP"/>
    <property type="match status" value="1"/>
</dbReference>
<dbReference type="eggNOG" id="COG0779">
    <property type="taxonomic scope" value="Bacteria"/>
</dbReference>
<dbReference type="AlphaFoldDB" id="D0GIT1"/>
<dbReference type="Gene3D" id="3.30.300.70">
    <property type="entry name" value="RimP-like superfamily, N-terminal"/>
    <property type="match status" value="1"/>
</dbReference>
<dbReference type="SUPFAM" id="SSF74942">
    <property type="entry name" value="YhbC-like, C-terminal domain"/>
    <property type="match status" value="1"/>
</dbReference>
<evidence type="ECO:0000256" key="2">
    <source>
        <dbReference type="ARBA" id="ARBA00022517"/>
    </source>
</evidence>
<dbReference type="Pfam" id="PF02576">
    <property type="entry name" value="RimP_N"/>
    <property type="match status" value="1"/>
</dbReference>
<keyword evidence="7" id="KW-1185">Reference proteome</keyword>
<dbReference type="Gene3D" id="2.30.30.180">
    <property type="entry name" value="Ribosome maturation factor RimP, C-terminal domain"/>
    <property type="match status" value="1"/>
</dbReference>
<sequence>MKRVVLKQEIVYEVIILEEILSKFEKEIQDSLDSLDLELSDLEYIQEGGYNYLRVYVEKKDGTTSLDDCIELSSKIDGLADNLINEKFYLEVSTPGVERKLKKEKDFIRFSGEKIKLHSKSQIEGKKTFEGKLEKFENDTIFLNDQNIGKTVEIPLSKLKKANLIYELPNDTLEKEEE</sequence>
<proteinExistence type="inferred from homology"/>
<dbReference type="Proteomes" id="UP000004226">
    <property type="component" value="Unassembled WGS sequence"/>
</dbReference>
<name>D0GIT1_9FUSO</name>
<dbReference type="GO" id="GO:0000028">
    <property type="term" value="P:ribosomal small subunit assembly"/>
    <property type="evidence" value="ECO:0007669"/>
    <property type="project" value="TreeGrafter"/>
</dbReference>
<dbReference type="HAMAP" id="MF_01077">
    <property type="entry name" value="RimP"/>
    <property type="match status" value="1"/>
</dbReference>
<gene>
    <name evidence="3" type="primary">rimP</name>
    <name evidence="6" type="ORF">HMPREF0554_0129</name>
</gene>
<keyword evidence="1 3" id="KW-0963">Cytoplasm</keyword>
<keyword evidence="2 3" id="KW-0690">Ribosome biogenesis</keyword>
<feature type="domain" description="Ribosome maturation factor RimP N-terminal" evidence="4">
    <location>
        <begin position="28"/>
        <end position="98"/>
    </location>
</feature>
<organism evidence="6 7">
    <name type="scientific">Pseudoleptotrichia goodfellowii F0264</name>
    <dbReference type="NCBI Taxonomy" id="596323"/>
    <lineage>
        <taxon>Bacteria</taxon>
        <taxon>Fusobacteriati</taxon>
        <taxon>Fusobacteriota</taxon>
        <taxon>Fusobacteriia</taxon>
        <taxon>Fusobacteriales</taxon>
        <taxon>Leptotrichiaceae</taxon>
        <taxon>Pseudoleptotrichia</taxon>
    </lineage>
</organism>
<feature type="domain" description="Ribosome maturation factor RimP C-terminal" evidence="5">
    <location>
        <begin position="101"/>
        <end position="167"/>
    </location>
</feature>
<evidence type="ECO:0000259" key="4">
    <source>
        <dbReference type="Pfam" id="PF02576"/>
    </source>
</evidence>
<dbReference type="InterPro" id="IPR028998">
    <property type="entry name" value="RimP_C"/>
</dbReference>
<dbReference type="EMBL" id="ADAD01000029">
    <property type="protein sequence ID" value="EEY35972.1"/>
    <property type="molecule type" value="Genomic_DNA"/>
</dbReference>
<accession>D0GIT1</accession>
<reference evidence="6 7" key="1">
    <citation type="submission" date="2009-10" db="EMBL/GenBank/DDBJ databases">
        <authorList>
            <person name="Harkins D.M."/>
            <person name="Madupu R."/>
            <person name="Durkin A.S."/>
            <person name="Torralba M."/>
            <person name="Methe B."/>
            <person name="Sutton G.G."/>
            <person name="Strausberg R.L."/>
            <person name="Nelson K.E."/>
        </authorList>
    </citation>
    <scope>NUCLEOTIDE SEQUENCE [LARGE SCALE GENOMIC DNA]</scope>
    <source>
        <strain evidence="6 7">F0264</strain>
    </source>
</reference>
<comment type="function">
    <text evidence="3">Required for maturation of 30S ribosomal subunits.</text>
</comment>
<dbReference type="GO" id="GO:0005829">
    <property type="term" value="C:cytosol"/>
    <property type="evidence" value="ECO:0007669"/>
    <property type="project" value="TreeGrafter"/>
</dbReference>
<evidence type="ECO:0000256" key="1">
    <source>
        <dbReference type="ARBA" id="ARBA00022490"/>
    </source>
</evidence>
<dbReference type="GO" id="GO:0006412">
    <property type="term" value="P:translation"/>
    <property type="evidence" value="ECO:0007669"/>
    <property type="project" value="TreeGrafter"/>
</dbReference>
<comment type="similarity">
    <text evidence="3">Belongs to the RimP family.</text>
</comment>
<dbReference type="InterPro" id="IPR003728">
    <property type="entry name" value="Ribosome_maturation_RimP"/>
</dbReference>